<evidence type="ECO:0000313" key="2">
    <source>
        <dbReference type="EMBL" id="JAP14816.1"/>
    </source>
</evidence>
<accession>A0A0V0H4V2</accession>
<dbReference type="AlphaFoldDB" id="A0A0V0H4V2"/>
<protein>
    <submittedName>
        <fullName evidence="2">Putative ovule protein</fullName>
    </submittedName>
</protein>
<dbReference type="Pfam" id="PF13966">
    <property type="entry name" value="zf-RVT"/>
    <property type="match status" value="1"/>
</dbReference>
<feature type="domain" description="Reverse transcriptase zinc-binding" evidence="1">
    <location>
        <begin position="11"/>
        <end position="97"/>
    </location>
</feature>
<evidence type="ECO:0000259" key="1">
    <source>
        <dbReference type="Pfam" id="PF13966"/>
    </source>
</evidence>
<sequence length="188" mass="22341">MWWKGNSRGEFKVNSAYQLMDQTNRQTYSWPWKQIWRSKIPHKISCFIWLLAKEAALTQDNLKKRGITLCSSCFLCGEALETVNHLFLHCKYTQQLWRIFLNLKGISWTMPRKVSEALKSWEAAGVNAKDRNKWRITPASIWWTIWKERNSRCFESIENDVQKVKLNLSFYCYVFGVIKYTPMTLISN</sequence>
<name>A0A0V0H4V2_SOLCH</name>
<organism evidence="2">
    <name type="scientific">Solanum chacoense</name>
    <name type="common">Chaco potato</name>
    <dbReference type="NCBI Taxonomy" id="4108"/>
    <lineage>
        <taxon>Eukaryota</taxon>
        <taxon>Viridiplantae</taxon>
        <taxon>Streptophyta</taxon>
        <taxon>Embryophyta</taxon>
        <taxon>Tracheophyta</taxon>
        <taxon>Spermatophyta</taxon>
        <taxon>Magnoliopsida</taxon>
        <taxon>eudicotyledons</taxon>
        <taxon>Gunneridae</taxon>
        <taxon>Pentapetalae</taxon>
        <taxon>asterids</taxon>
        <taxon>lamiids</taxon>
        <taxon>Solanales</taxon>
        <taxon>Solanaceae</taxon>
        <taxon>Solanoideae</taxon>
        <taxon>Solaneae</taxon>
        <taxon>Solanum</taxon>
    </lineage>
</organism>
<proteinExistence type="predicted"/>
<dbReference type="EMBL" id="GEDG01026027">
    <property type="protein sequence ID" value="JAP14816.1"/>
    <property type="molecule type" value="Transcribed_RNA"/>
</dbReference>
<reference evidence="2" key="1">
    <citation type="submission" date="2015-12" db="EMBL/GenBank/DDBJ databases">
        <title>Gene expression during late stages of embryo sac development: a critical building block for successful pollen-pistil interactions.</title>
        <authorList>
            <person name="Liu Y."/>
            <person name="Joly V."/>
            <person name="Sabar M."/>
            <person name="Matton D.P."/>
        </authorList>
    </citation>
    <scope>NUCLEOTIDE SEQUENCE</scope>
</reference>
<dbReference type="InterPro" id="IPR026960">
    <property type="entry name" value="RVT-Znf"/>
</dbReference>